<evidence type="ECO:0000259" key="2">
    <source>
        <dbReference type="Pfam" id="PF13598"/>
    </source>
</evidence>
<gene>
    <name evidence="3" type="ORF">BSAL_16125</name>
</gene>
<reference evidence="4" key="1">
    <citation type="submission" date="2015-09" db="EMBL/GenBank/DDBJ databases">
        <authorList>
            <consortium name="Pathogen Informatics"/>
        </authorList>
    </citation>
    <scope>NUCLEOTIDE SEQUENCE [LARGE SCALE GENOMIC DNA]</scope>
    <source>
        <strain evidence="4">Lake Konstanz</strain>
    </source>
</reference>
<feature type="non-terminal residue" evidence="3">
    <location>
        <position position="1"/>
    </location>
</feature>
<dbReference type="VEuPathDB" id="TriTrypDB:BSAL_16125"/>
<dbReference type="AlphaFoldDB" id="A0A0S4KK03"/>
<evidence type="ECO:0000313" key="3">
    <source>
        <dbReference type="EMBL" id="CUI14794.1"/>
    </source>
</evidence>
<dbReference type="InterPro" id="IPR037291">
    <property type="entry name" value="DUF4139"/>
</dbReference>
<accession>A0A0S4KK03</accession>
<dbReference type="OMA" id="IANQHTH"/>
<feature type="domain" description="DUF4139" evidence="2">
    <location>
        <begin position="248"/>
        <end position="600"/>
    </location>
</feature>
<keyword evidence="4" id="KW-1185">Reference proteome</keyword>
<name>A0A0S4KK03_BODSA</name>
<dbReference type="Proteomes" id="UP000051952">
    <property type="component" value="Unassembled WGS sequence"/>
</dbReference>
<dbReference type="InterPro" id="IPR011935">
    <property type="entry name" value="CHP02231"/>
</dbReference>
<dbReference type="Pfam" id="PF13598">
    <property type="entry name" value="DUF4139"/>
    <property type="match status" value="1"/>
</dbReference>
<dbReference type="PANTHER" id="PTHR31005:SF8">
    <property type="entry name" value="DUF4139 DOMAIN-CONTAINING PROTEIN"/>
    <property type="match status" value="1"/>
</dbReference>
<proteinExistence type="predicted"/>
<protein>
    <recommendedName>
        <fullName evidence="2">DUF4139 domain-containing protein</fullName>
    </recommendedName>
</protein>
<evidence type="ECO:0000256" key="1">
    <source>
        <dbReference type="SAM" id="Coils"/>
    </source>
</evidence>
<sequence length="607" mass="66836">IDRDALQVGFVEGTDGVVLRAIQFDTRTTTNPNYVTEMSTAAGKIERLRRELQTALDDAEDVQLCQQATEKLMDRALNAVVLSDLPKSIDRDALQVGFVEGTDGVVLRAIQFDTRTTTNPNYVTEMSTAAGKIERLRRELQTALDDAEDVQLCQQATEKLMDRALSADSGEGPAVFDPARWAAIVNTHAMRVQAELAAQRVLEDKFTVLRAELADAERCQLIAVPEDLTQSVVTVLLSARAAIANVVLSVSYLVAGASWESEYEIRVDSEARRMAVHYHGVVRQSTEEAWTDVRVSLSTARPTISRSQPEMTPWRVGVFVAPVKFSRLSWVRQDRGGGDRRRGIDDQCHDETNLNRLLFSEGVLWSCQRIEEEDDDELLQYQPVAIEAAAVEEAATSVSFGVARPMTITRDGEAVRAVLVTLELDVALTHVTVPSVLETVFATAKATNTTEVPLASGNASVFLDGQFVTHSTLPRTPVREELRVSIGRDEGVTVHRKLLNTKRSDESGMCSSLRRDLVTHTFATTLRNGRRQAVEVLVQERVPCSDSDDLVVTFVHPKVASLSKEQQAKLCVDGIVEKLVKVAPGATVDYQFEFTVSSPEGSHVYGV</sequence>
<dbReference type="OrthoDB" id="10068793at2759"/>
<dbReference type="PANTHER" id="PTHR31005">
    <property type="entry name" value="DUF4139 DOMAIN-CONTAINING PROTEIN"/>
    <property type="match status" value="1"/>
</dbReference>
<organism evidence="3 4">
    <name type="scientific">Bodo saltans</name>
    <name type="common">Flagellated protozoan</name>
    <dbReference type="NCBI Taxonomy" id="75058"/>
    <lineage>
        <taxon>Eukaryota</taxon>
        <taxon>Discoba</taxon>
        <taxon>Euglenozoa</taxon>
        <taxon>Kinetoplastea</taxon>
        <taxon>Metakinetoplastina</taxon>
        <taxon>Eubodonida</taxon>
        <taxon>Bodonidae</taxon>
        <taxon>Bodo</taxon>
    </lineage>
</organism>
<evidence type="ECO:0000313" key="4">
    <source>
        <dbReference type="Proteomes" id="UP000051952"/>
    </source>
</evidence>
<dbReference type="NCBIfam" id="TIGR02231">
    <property type="entry name" value="mucoidy inhibitor MuiA family protein"/>
    <property type="match status" value="1"/>
</dbReference>
<feature type="coiled-coil region" evidence="1">
    <location>
        <begin position="126"/>
        <end position="153"/>
    </location>
</feature>
<dbReference type="EMBL" id="CYKH01001655">
    <property type="protein sequence ID" value="CUI14794.1"/>
    <property type="molecule type" value="Genomic_DNA"/>
</dbReference>
<feature type="coiled-coil region" evidence="1">
    <location>
        <begin position="38"/>
        <end position="65"/>
    </location>
</feature>
<keyword evidence="1" id="KW-0175">Coiled coil</keyword>